<evidence type="ECO:0000313" key="2">
    <source>
        <dbReference type="Proteomes" id="UP000007486"/>
    </source>
</evidence>
<proteinExistence type="predicted"/>
<dbReference type="KEGG" id="bsa:Bacsa_2684"/>
<organism evidence="1 2">
    <name type="scientific">Phocaeicola salanitronis (strain DSM 18170 / JCM 13657 / CCUG 60908 / BL78)</name>
    <name type="common">Bacteroides salanitronis</name>
    <dbReference type="NCBI Taxonomy" id="667015"/>
    <lineage>
        <taxon>Bacteria</taxon>
        <taxon>Pseudomonadati</taxon>
        <taxon>Bacteroidota</taxon>
        <taxon>Bacteroidia</taxon>
        <taxon>Bacteroidales</taxon>
        <taxon>Bacteroidaceae</taxon>
        <taxon>Phocaeicola</taxon>
    </lineage>
</organism>
<dbReference type="EMBL" id="CP002530">
    <property type="protein sequence ID" value="ADY37217.1"/>
    <property type="molecule type" value="Genomic_DNA"/>
</dbReference>
<accession>F0QZU7</accession>
<dbReference type="HOGENOM" id="CLU_183029_0_0_10"/>
<name>F0QZU7_PHOSB</name>
<dbReference type="STRING" id="667015.Bacsa_2684"/>
<protein>
    <submittedName>
        <fullName evidence="1">Uncharacterized protein</fullName>
    </submittedName>
</protein>
<dbReference type="Proteomes" id="UP000007486">
    <property type="component" value="Chromosome"/>
</dbReference>
<keyword evidence="2" id="KW-1185">Reference proteome</keyword>
<dbReference type="AlphaFoldDB" id="F0QZU7"/>
<evidence type="ECO:0000313" key="1">
    <source>
        <dbReference type="EMBL" id="ADY37217.1"/>
    </source>
</evidence>
<reference evidence="1 2" key="1">
    <citation type="journal article" date="2011" name="Stand. Genomic Sci.">
        <title>Complete genome sequence of Bacteroides salanitronis type strain (BL78).</title>
        <authorList>
            <person name="Gronow S."/>
            <person name="Held B."/>
            <person name="Lucas S."/>
            <person name="Lapidus A."/>
            <person name="Del Rio T.G."/>
            <person name="Nolan M."/>
            <person name="Tice H."/>
            <person name="Deshpande S."/>
            <person name="Cheng J.F."/>
            <person name="Pitluck S."/>
            <person name="Liolios K."/>
            <person name="Pagani I."/>
            <person name="Ivanova N."/>
            <person name="Mavromatis K."/>
            <person name="Pati A."/>
            <person name="Tapia R."/>
            <person name="Han C."/>
            <person name="Goodwin L."/>
            <person name="Chen A."/>
            <person name="Palaniappan K."/>
            <person name="Land M."/>
            <person name="Hauser L."/>
            <person name="Chang Y.J."/>
            <person name="Jeffries C.D."/>
            <person name="Brambilla E.M."/>
            <person name="Rohde M."/>
            <person name="Goker M."/>
            <person name="Detter J.C."/>
            <person name="Woyke T."/>
            <person name="Bristow J."/>
            <person name="Markowitz V."/>
            <person name="Hugenholtz P."/>
            <person name="Kyrpides N.C."/>
            <person name="Klenk H.P."/>
            <person name="Eisen J.A."/>
        </authorList>
    </citation>
    <scope>NUCLEOTIDE SEQUENCE [LARGE SCALE GENOMIC DNA]</scope>
    <source>
        <strain evidence="1 2">DSM 18170</strain>
    </source>
</reference>
<dbReference type="eggNOG" id="ENOG50345V0">
    <property type="taxonomic scope" value="Bacteria"/>
</dbReference>
<gene>
    <name evidence="1" type="ordered locus">Bacsa_2684</name>
</gene>
<sequence length="101" mass="11703">MVRKTKRNMEKLVTIIGQLPLASRPYTAQDGTQKVFNSRGFILSDGIDEFYAEMTGDMAVAAGEYDRTVWHKMQGYMRQRSFQDKNGVTRYENQIFITKLI</sequence>